<protein>
    <submittedName>
        <fullName evidence="2">GNAT family N-acetyltransferase</fullName>
        <ecNumber evidence="2">2.3.1.-</ecNumber>
    </submittedName>
</protein>
<name>A0ABU6PP90_9BACL</name>
<dbReference type="PANTHER" id="PTHR37817:SF1">
    <property type="entry name" value="N-ACETYLTRANSFERASE EIS"/>
    <property type="match status" value="1"/>
</dbReference>
<keyword evidence="2" id="KW-0012">Acyltransferase</keyword>
<evidence type="ECO:0000259" key="1">
    <source>
        <dbReference type="PROSITE" id="PS51186"/>
    </source>
</evidence>
<evidence type="ECO:0000313" key="3">
    <source>
        <dbReference type="Proteomes" id="UP001343257"/>
    </source>
</evidence>
<dbReference type="PROSITE" id="PS51186">
    <property type="entry name" value="GNAT"/>
    <property type="match status" value="1"/>
</dbReference>
<organism evidence="2 3">
    <name type="scientific">Paenibacillus chibensis</name>
    <dbReference type="NCBI Taxonomy" id="59846"/>
    <lineage>
        <taxon>Bacteria</taxon>
        <taxon>Bacillati</taxon>
        <taxon>Bacillota</taxon>
        <taxon>Bacilli</taxon>
        <taxon>Bacillales</taxon>
        <taxon>Paenibacillaceae</taxon>
        <taxon>Paenibacillus</taxon>
    </lineage>
</organism>
<dbReference type="CDD" id="cd04301">
    <property type="entry name" value="NAT_SF"/>
    <property type="match status" value="1"/>
</dbReference>
<dbReference type="SUPFAM" id="SSF55729">
    <property type="entry name" value="Acyl-CoA N-acyltransferases (Nat)"/>
    <property type="match status" value="1"/>
</dbReference>
<dbReference type="RefSeq" id="WP_328275946.1">
    <property type="nucleotide sequence ID" value="NZ_JARTLD010000010.1"/>
</dbReference>
<comment type="caution">
    <text evidence="2">The sequence shown here is derived from an EMBL/GenBank/DDBJ whole genome shotgun (WGS) entry which is preliminary data.</text>
</comment>
<dbReference type="InterPro" id="IPR051554">
    <property type="entry name" value="Acetyltransferase_Eis"/>
</dbReference>
<proteinExistence type="predicted"/>
<dbReference type="Pfam" id="PF13527">
    <property type="entry name" value="Acetyltransf_9"/>
    <property type="match status" value="1"/>
</dbReference>
<keyword evidence="2" id="KW-0808">Transferase</keyword>
<reference evidence="2 3" key="1">
    <citation type="submission" date="2023-03" db="EMBL/GenBank/DDBJ databases">
        <title>Bacillus Genome Sequencing.</title>
        <authorList>
            <person name="Dunlap C."/>
        </authorList>
    </citation>
    <scope>NUCLEOTIDE SEQUENCE [LARGE SCALE GENOMIC DNA]</scope>
    <source>
        <strain evidence="2 3">NRS-52</strain>
    </source>
</reference>
<feature type="domain" description="N-acetyltransferase" evidence="1">
    <location>
        <begin position="1"/>
        <end position="148"/>
    </location>
</feature>
<dbReference type="InterPro" id="IPR000182">
    <property type="entry name" value="GNAT_dom"/>
</dbReference>
<dbReference type="Proteomes" id="UP001343257">
    <property type="component" value="Unassembled WGS sequence"/>
</dbReference>
<evidence type="ECO:0000313" key="2">
    <source>
        <dbReference type="EMBL" id="MED5016689.1"/>
    </source>
</evidence>
<feature type="non-terminal residue" evidence="2">
    <location>
        <position position="240"/>
    </location>
</feature>
<dbReference type="EMBL" id="JARTLD010000010">
    <property type="protein sequence ID" value="MED5016689.1"/>
    <property type="molecule type" value="Genomic_DNA"/>
</dbReference>
<keyword evidence="3" id="KW-1185">Reference proteome</keyword>
<dbReference type="PANTHER" id="PTHR37817">
    <property type="entry name" value="N-ACETYLTRANSFERASE EIS"/>
    <property type="match status" value="1"/>
</dbReference>
<sequence length="240" mass="25862">MIIRICLPHELEEAAALSDFVFRQPDQQSMGSIFPYLFQPGISQSYGAFTEEGQMVAFMGLVPEVIRVGSARLNAYGLGSVCTHPDYRGQNLASRLLEACMQHAKRSGASLVFVSGDRSLYTRAGCRYFGRIRYAALDPSTSAALQAKIQNQDWTLRSMMPEDVFAVSALLEAAQTGYEQGPAQLLKLLGAGAIPDIYRLQAQALVAVKNGRVQAFAVAAVHAADGSSAADSQEPARAVE</sequence>
<dbReference type="InterPro" id="IPR016181">
    <property type="entry name" value="Acyl_CoA_acyltransferase"/>
</dbReference>
<dbReference type="EC" id="2.3.1.-" evidence="2"/>
<accession>A0ABU6PP90</accession>
<gene>
    <name evidence="2" type="ORF">P9847_05135</name>
</gene>
<dbReference type="Gene3D" id="3.40.630.30">
    <property type="match status" value="1"/>
</dbReference>
<dbReference type="GO" id="GO:0016746">
    <property type="term" value="F:acyltransferase activity"/>
    <property type="evidence" value="ECO:0007669"/>
    <property type="project" value="UniProtKB-KW"/>
</dbReference>